<dbReference type="OrthoDB" id="238183at2"/>
<evidence type="ECO:0000259" key="1">
    <source>
        <dbReference type="Pfam" id="PF16261"/>
    </source>
</evidence>
<feature type="domain" description="Conserved hypothetical protein CHP03032" evidence="1">
    <location>
        <begin position="34"/>
        <end position="349"/>
    </location>
</feature>
<accession>A0A3L7AD94</accession>
<dbReference type="NCBIfam" id="TIGR03032">
    <property type="entry name" value="TIGR03032 family protein"/>
    <property type="match status" value="1"/>
</dbReference>
<comment type="caution">
    <text evidence="2">The sequence shown here is derived from an EMBL/GenBank/DDBJ whole genome shotgun (WGS) entry which is preliminary data.</text>
</comment>
<dbReference type="RefSeq" id="WP_121623653.1">
    <property type="nucleotide sequence ID" value="NZ_JACIIW010000009.1"/>
</dbReference>
<dbReference type="Proteomes" id="UP000269692">
    <property type="component" value="Unassembled WGS sequence"/>
</dbReference>
<evidence type="ECO:0000313" key="3">
    <source>
        <dbReference type="Proteomes" id="UP000269692"/>
    </source>
</evidence>
<dbReference type="SUPFAM" id="SSF63825">
    <property type="entry name" value="YWTD domain"/>
    <property type="match status" value="1"/>
</dbReference>
<organism evidence="2 3">
    <name type="scientific">Xanthobacter tagetidis</name>
    <dbReference type="NCBI Taxonomy" id="60216"/>
    <lineage>
        <taxon>Bacteria</taxon>
        <taxon>Pseudomonadati</taxon>
        <taxon>Pseudomonadota</taxon>
        <taxon>Alphaproteobacteria</taxon>
        <taxon>Hyphomicrobiales</taxon>
        <taxon>Xanthobacteraceae</taxon>
        <taxon>Xanthobacter</taxon>
    </lineage>
</organism>
<proteinExistence type="predicted"/>
<evidence type="ECO:0000313" key="2">
    <source>
        <dbReference type="EMBL" id="RLP78187.1"/>
    </source>
</evidence>
<dbReference type="AlphaFoldDB" id="A0A3L7AD94"/>
<keyword evidence="3" id="KW-1185">Reference proteome</keyword>
<name>A0A3L7AD94_9HYPH</name>
<gene>
    <name evidence="2" type="ORF">D9R14_12435</name>
</gene>
<sequence>MNQSETIADGLPQAAGSETGALAPDATQISCSRTFANWLVQHRASLAFSSYQSGQLFLIGQFGDGNLSFHQRDFTRAMGLWSRGGDLFLASLLQIWRLSNMLGPNERANTHFDRLYVPRAAFVTGDLDAHELAVEASGRLVFVNTKYSCLATLSHAASFKPLWRPKFVSRLAAEDRCHLNGVCLEDGRVRYVTAVARTDVVDGWREHRVGGGVVIRVDDDAVVADGLSMPHSPRLHDGFLWVLDSARGYLVRIDPATGAKEDVAFCPGFLRGLAFHDGHAIVTLSLPRDLSFSGLPIEAEIARRGGAPWCGVQIIRLATGDVVEWIRLDGAVRELFDVVVLPGAACPMAAPMTGPELSGLLSVEAPDRPLDAPGYPAATA</sequence>
<reference evidence="2 3" key="1">
    <citation type="submission" date="2018-10" db="EMBL/GenBank/DDBJ databases">
        <title>Xanthobacter tagetidis genome sequencing and assembly.</title>
        <authorList>
            <person name="Maclea K.S."/>
            <person name="Goen A.E."/>
            <person name="Fatima S.A."/>
        </authorList>
    </citation>
    <scope>NUCLEOTIDE SEQUENCE [LARGE SCALE GENOMIC DNA]</scope>
    <source>
        <strain evidence="2 3">ATCC 700314</strain>
    </source>
</reference>
<dbReference type="Pfam" id="PF16261">
    <property type="entry name" value="DUF4915"/>
    <property type="match status" value="1"/>
</dbReference>
<protein>
    <submittedName>
        <fullName evidence="2">TIGR03032 family protein</fullName>
    </submittedName>
</protein>
<dbReference type="InterPro" id="IPR017481">
    <property type="entry name" value="CHP03032"/>
</dbReference>
<dbReference type="EMBL" id="RCTF01000009">
    <property type="protein sequence ID" value="RLP78187.1"/>
    <property type="molecule type" value="Genomic_DNA"/>
</dbReference>